<reference evidence="1" key="1">
    <citation type="journal article" date="2023" name="G3 (Bethesda)">
        <title>A reference genome for the long-term kleptoplast-retaining sea slug Elysia crispata morphotype clarki.</title>
        <authorList>
            <person name="Eastman K.E."/>
            <person name="Pendleton A.L."/>
            <person name="Shaikh M.A."/>
            <person name="Suttiyut T."/>
            <person name="Ogas R."/>
            <person name="Tomko P."/>
            <person name="Gavelis G."/>
            <person name="Widhalm J.R."/>
            <person name="Wisecaver J.H."/>
        </authorList>
    </citation>
    <scope>NUCLEOTIDE SEQUENCE</scope>
    <source>
        <strain evidence="1">ECLA1</strain>
    </source>
</reference>
<evidence type="ECO:0000313" key="2">
    <source>
        <dbReference type="Proteomes" id="UP001283361"/>
    </source>
</evidence>
<comment type="caution">
    <text evidence="1">The sequence shown here is derived from an EMBL/GenBank/DDBJ whole genome shotgun (WGS) entry which is preliminary data.</text>
</comment>
<organism evidence="1 2">
    <name type="scientific">Elysia crispata</name>
    <name type="common">lettuce slug</name>
    <dbReference type="NCBI Taxonomy" id="231223"/>
    <lineage>
        <taxon>Eukaryota</taxon>
        <taxon>Metazoa</taxon>
        <taxon>Spiralia</taxon>
        <taxon>Lophotrochozoa</taxon>
        <taxon>Mollusca</taxon>
        <taxon>Gastropoda</taxon>
        <taxon>Heterobranchia</taxon>
        <taxon>Euthyneura</taxon>
        <taxon>Panpulmonata</taxon>
        <taxon>Sacoglossa</taxon>
        <taxon>Placobranchoidea</taxon>
        <taxon>Plakobranchidae</taxon>
        <taxon>Elysia</taxon>
    </lineage>
</organism>
<name>A0AAE1D8D7_9GAST</name>
<gene>
    <name evidence="1" type="ORF">RRG08_022505</name>
</gene>
<accession>A0AAE1D8D7</accession>
<dbReference type="EMBL" id="JAWDGP010004927">
    <property type="protein sequence ID" value="KAK3761101.1"/>
    <property type="molecule type" value="Genomic_DNA"/>
</dbReference>
<proteinExistence type="predicted"/>
<protein>
    <submittedName>
        <fullName evidence="1">Uncharacterized protein</fullName>
    </submittedName>
</protein>
<dbReference type="Proteomes" id="UP001283361">
    <property type="component" value="Unassembled WGS sequence"/>
</dbReference>
<evidence type="ECO:0000313" key="1">
    <source>
        <dbReference type="EMBL" id="KAK3761101.1"/>
    </source>
</evidence>
<sequence length="74" mass="8316">MQRAVTSPEICARRLNGAPETGVTFGREPHYVQLIMQVKETKICQAKCVSVCLWTRSTCIRASRHGKLELKLSV</sequence>
<dbReference type="AlphaFoldDB" id="A0AAE1D8D7"/>
<keyword evidence="2" id="KW-1185">Reference proteome</keyword>